<dbReference type="EMBL" id="VFIY01000018">
    <property type="protein sequence ID" value="TPD57757.1"/>
    <property type="molecule type" value="Genomic_DNA"/>
</dbReference>
<dbReference type="OrthoDB" id="8480631at2"/>
<accession>A0A501PCM1</accession>
<gene>
    <name evidence="1" type="ORF">FIV46_16780</name>
</gene>
<evidence type="ECO:0000313" key="1">
    <source>
        <dbReference type="EMBL" id="TPD57757.1"/>
    </source>
</evidence>
<dbReference type="AlphaFoldDB" id="A0A501PCM1"/>
<protein>
    <recommendedName>
        <fullName evidence="3">Terminase</fullName>
    </recommendedName>
</protein>
<evidence type="ECO:0008006" key="3">
    <source>
        <dbReference type="Google" id="ProtNLM"/>
    </source>
</evidence>
<organism evidence="1 2">
    <name type="scientific">Emcibacter nanhaiensis</name>
    <dbReference type="NCBI Taxonomy" id="1505037"/>
    <lineage>
        <taxon>Bacteria</taxon>
        <taxon>Pseudomonadati</taxon>
        <taxon>Pseudomonadota</taxon>
        <taxon>Alphaproteobacteria</taxon>
        <taxon>Emcibacterales</taxon>
        <taxon>Emcibacteraceae</taxon>
        <taxon>Emcibacter</taxon>
    </lineage>
</organism>
<dbReference type="RefSeq" id="WP_139942073.1">
    <property type="nucleotide sequence ID" value="NZ_JBHSYP010000005.1"/>
</dbReference>
<keyword evidence="2" id="KW-1185">Reference proteome</keyword>
<sequence>MSGERRIRKKSIVWNAGKEEKFLTRLRQTGNVSAATEAAGVTRTFAYRKRNASRRFRQLWQEAMDEALDKLEARLWDRALGAGTGTGKTIGPDERLAIFLLKAHRPEIFSDSARHQPQRAWTSADTARGKLQKKLEEISGRLNLAEEQRHDG</sequence>
<proteinExistence type="predicted"/>
<name>A0A501PCM1_9PROT</name>
<reference evidence="2" key="1">
    <citation type="submission" date="2019-06" db="EMBL/GenBank/DDBJ databases">
        <title>The complete genome of Emcibacter congregatus ZYLT.</title>
        <authorList>
            <person name="Zhao Z."/>
        </authorList>
    </citation>
    <scope>NUCLEOTIDE SEQUENCE [LARGE SCALE GENOMIC DNA]</scope>
    <source>
        <strain evidence="2">MCCC 1A06723</strain>
    </source>
</reference>
<comment type="caution">
    <text evidence="1">The sequence shown here is derived from an EMBL/GenBank/DDBJ whole genome shotgun (WGS) entry which is preliminary data.</text>
</comment>
<dbReference type="Proteomes" id="UP000319148">
    <property type="component" value="Unassembled WGS sequence"/>
</dbReference>
<evidence type="ECO:0000313" key="2">
    <source>
        <dbReference type="Proteomes" id="UP000319148"/>
    </source>
</evidence>